<dbReference type="InterPro" id="IPR012675">
    <property type="entry name" value="Beta-grasp_dom_sf"/>
</dbReference>
<dbReference type="Pfam" id="PF02597">
    <property type="entry name" value="ThiS"/>
    <property type="match status" value="1"/>
</dbReference>
<dbReference type="EMBL" id="UINC01067501">
    <property type="protein sequence ID" value="SVB99216.1"/>
    <property type="molecule type" value="Genomic_DNA"/>
</dbReference>
<dbReference type="NCBIfam" id="TIGR01683">
    <property type="entry name" value="thiS"/>
    <property type="match status" value="1"/>
</dbReference>
<protein>
    <recommendedName>
        <fullName evidence="2">Thiamine biosynthesis protein ThiS</fullName>
    </recommendedName>
</protein>
<dbReference type="AlphaFoldDB" id="A0A382IHW5"/>
<dbReference type="SUPFAM" id="SSF54285">
    <property type="entry name" value="MoaD/ThiS"/>
    <property type="match status" value="1"/>
</dbReference>
<organism evidence="1">
    <name type="scientific">marine metagenome</name>
    <dbReference type="NCBI Taxonomy" id="408172"/>
    <lineage>
        <taxon>unclassified sequences</taxon>
        <taxon>metagenomes</taxon>
        <taxon>ecological metagenomes</taxon>
    </lineage>
</organism>
<dbReference type="CDD" id="cd00565">
    <property type="entry name" value="Ubl_ThiS"/>
    <property type="match status" value="1"/>
</dbReference>
<name>A0A382IHW5_9ZZZZ</name>
<dbReference type="Gene3D" id="3.10.20.30">
    <property type="match status" value="1"/>
</dbReference>
<gene>
    <name evidence="1" type="ORF">METZ01_LOCUS252070</name>
</gene>
<dbReference type="InterPro" id="IPR010035">
    <property type="entry name" value="Thi_S"/>
</dbReference>
<reference evidence="1" key="1">
    <citation type="submission" date="2018-05" db="EMBL/GenBank/DDBJ databases">
        <authorList>
            <person name="Lanie J.A."/>
            <person name="Ng W.-L."/>
            <person name="Kazmierczak K.M."/>
            <person name="Andrzejewski T.M."/>
            <person name="Davidsen T.M."/>
            <person name="Wayne K.J."/>
            <person name="Tettelin H."/>
            <person name="Glass J.I."/>
            <person name="Rusch D."/>
            <person name="Podicherti R."/>
            <person name="Tsui H.-C.T."/>
            <person name="Winkler M.E."/>
        </authorList>
    </citation>
    <scope>NUCLEOTIDE SEQUENCE</scope>
</reference>
<sequence length="75" mass="8182">MKITLNGEPFEIAGPVTLRQLLIALAIDPQRVAVEHNLEIVKRKVYNSLIVNEGDQVEVVNFVGGGSAQLLTIND</sequence>
<dbReference type="PANTHER" id="PTHR34472">
    <property type="entry name" value="SULFUR CARRIER PROTEIN THIS"/>
    <property type="match status" value="1"/>
</dbReference>
<dbReference type="InterPro" id="IPR003749">
    <property type="entry name" value="ThiS/MoaD-like"/>
</dbReference>
<proteinExistence type="predicted"/>
<evidence type="ECO:0000313" key="1">
    <source>
        <dbReference type="EMBL" id="SVB99216.1"/>
    </source>
</evidence>
<dbReference type="InterPro" id="IPR016155">
    <property type="entry name" value="Mopterin_synth/thiamin_S_b"/>
</dbReference>
<accession>A0A382IHW5</accession>
<evidence type="ECO:0008006" key="2">
    <source>
        <dbReference type="Google" id="ProtNLM"/>
    </source>
</evidence>
<dbReference type="PANTHER" id="PTHR34472:SF1">
    <property type="entry name" value="SULFUR CARRIER PROTEIN THIS"/>
    <property type="match status" value="1"/>
</dbReference>